<evidence type="ECO:0000256" key="6">
    <source>
        <dbReference type="ARBA" id="ARBA00023136"/>
    </source>
</evidence>
<dbReference type="Proteomes" id="UP000664132">
    <property type="component" value="Unassembled WGS sequence"/>
</dbReference>
<feature type="transmembrane region" description="Helical" evidence="7">
    <location>
        <begin position="188"/>
        <end position="209"/>
    </location>
</feature>
<proteinExistence type="inferred from homology"/>
<sequence length="572" mass="61433">MAKMHDLDWLFAIGTIFFILSLWGIGANDVANSYATSVSSKSLTLIQAGVLATFTEFIGAIALGQEVTATIRSGVFSIKPFQNSPGVLVLAMVVAEVGSATWLAICTALGFPVSTTQSIVGALVGVGIASDISVNWGWKKGSVSQIAASWGIAPCIAAGFGAVIFMSIKLLVHSRADPMKWALRVLPVYYALTAGILALFIVISGGHGIPTLEEMGPGKAIGIILGVFAGVLIISAVFFVPYYHAKLVKEDHRLRWYHIPMGPLLAKEGYKLYYPGKGDAPIVTDYYSSEYQASPTTSLRSGKGSLEKAAFRKTEEFPAGDTDAIHRTNEASDTQMNHDDQSSHAKDLAKVDALPWAHPKRIYATIKLVLTYGITRDVIKHQSRGLDDVHARAIVYENKVEHLWTTAQVCTAMLMSIAHGANDVSNAIGPFTTEYETWKSGVTSAKTDTPTWIKAVGGLGLGFGFWTFGYHIMRSLGNKITKHTPTRGYSMELAAAITVLLASRLGLPVSTTQCITGAIIGVALTNGDLKSINWKQLGKIFLGWVLTVPCAGLISGIIMGMCLNVPRWGPRP</sequence>
<gene>
    <name evidence="8" type="ORF">IFR04_012084</name>
</gene>
<organism evidence="8 9">
    <name type="scientific">Cadophora malorum</name>
    <dbReference type="NCBI Taxonomy" id="108018"/>
    <lineage>
        <taxon>Eukaryota</taxon>
        <taxon>Fungi</taxon>
        <taxon>Dikarya</taxon>
        <taxon>Ascomycota</taxon>
        <taxon>Pezizomycotina</taxon>
        <taxon>Leotiomycetes</taxon>
        <taxon>Helotiales</taxon>
        <taxon>Ploettnerulaceae</taxon>
        <taxon>Cadophora</taxon>
    </lineage>
</organism>
<dbReference type="EMBL" id="JAFJYH010000249">
    <property type="protein sequence ID" value="KAG4414771.1"/>
    <property type="molecule type" value="Genomic_DNA"/>
</dbReference>
<keyword evidence="5 7" id="KW-1133">Transmembrane helix</keyword>
<keyword evidence="6 7" id="KW-0472">Membrane</keyword>
<comment type="similarity">
    <text evidence="7">Belongs to the inorganic phosphate transporter (PiT) (TC 2.A.20) family.</text>
</comment>
<comment type="subcellular location">
    <subcellularLocation>
        <location evidence="1 7">Membrane</location>
        <topology evidence="1 7">Multi-pass membrane protein</topology>
    </subcellularLocation>
</comment>
<reference evidence="8" key="1">
    <citation type="submission" date="2021-02" db="EMBL/GenBank/DDBJ databases">
        <title>Genome sequence Cadophora malorum strain M34.</title>
        <authorList>
            <person name="Stefanovic E."/>
            <person name="Vu D."/>
            <person name="Scully C."/>
            <person name="Dijksterhuis J."/>
            <person name="Roader J."/>
            <person name="Houbraken J."/>
        </authorList>
    </citation>
    <scope>NUCLEOTIDE SEQUENCE</scope>
    <source>
        <strain evidence="8">M34</strain>
    </source>
</reference>
<evidence type="ECO:0000256" key="1">
    <source>
        <dbReference type="ARBA" id="ARBA00004141"/>
    </source>
</evidence>
<evidence type="ECO:0000256" key="7">
    <source>
        <dbReference type="RuleBase" id="RU363058"/>
    </source>
</evidence>
<name>A0A8H7T9I9_9HELO</name>
<dbReference type="PANTHER" id="PTHR11101:SF55">
    <property type="entry name" value="PHOSPHATE TRANSPORTER"/>
    <property type="match status" value="1"/>
</dbReference>
<evidence type="ECO:0000256" key="3">
    <source>
        <dbReference type="ARBA" id="ARBA00022592"/>
    </source>
</evidence>
<feature type="transmembrane region" description="Helical" evidence="7">
    <location>
        <begin position="150"/>
        <end position="168"/>
    </location>
</feature>
<feature type="transmembrane region" description="Helical" evidence="7">
    <location>
        <begin position="540"/>
        <end position="563"/>
    </location>
</feature>
<dbReference type="AlphaFoldDB" id="A0A8H7T9I9"/>
<evidence type="ECO:0000313" key="9">
    <source>
        <dbReference type="Proteomes" id="UP000664132"/>
    </source>
</evidence>
<comment type="function">
    <text evidence="7">Sodium-phosphate symporter.</text>
</comment>
<keyword evidence="9" id="KW-1185">Reference proteome</keyword>
<feature type="transmembrane region" description="Helical" evidence="7">
    <location>
        <begin position="452"/>
        <end position="472"/>
    </location>
</feature>
<feature type="transmembrane region" description="Helical" evidence="7">
    <location>
        <begin position="493"/>
        <end position="520"/>
    </location>
</feature>
<evidence type="ECO:0000256" key="2">
    <source>
        <dbReference type="ARBA" id="ARBA00022448"/>
    </source>
</evidence>
<comment type="caution">
    <text evidence="8">The sequence shown here is derived from an EMBL/GenBank/DDBJ whole genome shotgun (WGS) entry which is preliminary data.</text>
</comment>
<feature type="transmembrane region" description="Helical" evidence="7">
    <location>
        <begin position="7"/>
        <end position="25"/>
    </location>
</feature>
<dbReference type="InterPro" id="IPR001204">
    <property type="entry name" value="Phos_transporter"/>
</dbReference>
<dbReference type="GO" id="GO:0005315">
    <property type="term" value="F:phosphate transmembrane transporter activity"/>
    <property type="evidence" value="ECO:0007669"/>
    <property type="project" value="InterPro"/>
</dbReference>
<feature type="transmembrane region" description="Helical" evidence="7">
    <location>
        <begin position="45"/>
        <end position="64"/>
    </location>
</feature>
<evidence type="ECO:0000313" key="8">
    <source>
        <dbReference type="EMBL" id="KAG4414771.1"/>
    </source>
</evidence>
<keyword evidence="4 7" id="KW-0812">Transmembrane</keyword>
<dbReference type="Pfam" id="PF01384">
    <property type="entry name" value="PHO4"/>
    <property type="match status" value="1"/>
</dbReference>
<protein>
    <recommendedName>
        <fullName evidence="7">Phosphate transporter</fullName>
    </recommendedName>
</protein>
<dbReference type="OrthoDB" id="260807at2759"/>
<evidence type="ECO:0000256" key="4">
    <source>
        <dbReference type="ARBA" id="ARBA00022692"/>
    </source>
</evidence>
<keyword evidence="3 7" id="KW-0592">Phosphate transport</keyword>
<dbReference type="PANTHER" id="PTHR11101">
    <property type="entry name" value="PHOSPHATE TRANSPORTER"/>
    <property type="match status" value="1"/>
</dbReference>
<dbReference type="GO" id="GO:0035435">
    <property type="term" value="P:phosphate ion transmembrane transport"/>
    <property type="evidence" value="ECO:0007669"/>
    <property type="project" value="TreeGrafter"/>
</dbReference>
<keyword evidence="2 7" id="KW-0813">Transport</keyword>
<dbReference type="GO" id="GO:0016020">
    <property type="term" value="C:membrane"/>
    <property type="evidence" value="ECO:0007669"/>
    <property type="project" value="UniProtKB-SubCell"/>
</dbReference>
<accession>A0A8H7T9I9</accession>
<evidence type="ECO:0000256" key="5">
    <source>
        <dbReference type="ARBA" id="ARBA00022989"/>
    </source>
</evidence>
<feature type="transmembrane region" description="Helical" evidence="7">
    <location>
        <begin position="85"/>
        <end position="113"/>
    </location>
</feature>
<feature type="transmembrane region" description="Helical" evidence="7">
    <location>
        <begin position="221"/>
        <end position="243"/>
    </location>
</feature>